<name>R7WMF5_9NOCA</name>
<protein>
    <submittedName>
        <fullName evidence="1">Uncharacterized protein</fullName>
    </submittedName>
</protein>
<proteinExistence type="predicted"/>
<evidence type="ECO:0000313" key="1">
    <source>
        <dbReference type="EMBL" id="EOM76478.1"/>
    </source>
</evidence>
<keyword evidence="2" id="KW-1185">Reference proteome</keyword>
<dbReference type="Proteomes" id="UP000013525">
    <property type="component" value="Unassembled WGS sequence"/>
</dbReference>
<reference evidence="1 2" key="1">
    <citation type="journal article" date="2013" name="Genome Announc.">
        <title>Draft Genome Sequence of Rhodococcus rhodnii Strain LMG5362, a Symbiont of Rhodnius prolixus (Hemiptera, Reduviidae, Triatominae), the Principle Vector of Trypanosoma cruzi.</title>
        <authorList>
            <person name="Pachebat J.A."/>
            <person name="van Keulen G."/>
            <person name="Whitten M.M."/>
            <person name="Girdwood S."/>
            <person name="Del Sol R."/>
            <person name="Dyson P.J."/>
            <person name="Facey P.D."/>
        </authorList>
    </citation>
    <scope>NUCLEOTIDE SEQUENCE [LARGE SCALE GENOMIC DNA]</scope>
    <source>
        <strain evidence="1 2">LMG 5362</strain>
    </source>
</reference>
<dbReference type="AlphaFoldDB" id="R7WMF5"/>
<comment type="caution">
    <text evidence="1">The sequence shown here is derived from an EMBL/GenBank/DDBJ whole genome shotgun (WGS) entry which is preliminary data.</text>
</comment>
<sequence>MSNRATATASFRRTRADTVAAVELIEVDRI</sequence>
<dbReference type="EMBL" id="APMY01000067">
    <property type="protein sequence ID" value="EOM76478.1"/>
    <property type="molecule type" value="Genomic_DNA"/>
</dbReference>
<organism evidence="1 2">
    <name type="scientific">Rhodococcus rhodnii LMG 5362</name>
    <dbReference type="NCBI Taxonomy" id="1273125"/>
    <lineage>
        <taxon>Bacteria</taxon>
        <taxon>Bacillati</taxon>
        <taxon>Actinomycetota</taxon>
        <taxon>Actinomycetes</taxon>
        <taxon>Mycobacteriales</taxon>
        <taxon>Nocardiaceae</taxon>
        <taxon>Rhodococcus</taxon>
    </lineage>
</organism>
<gene>
    <name evidence="1" type="ORF">Rrhod_2273</name>
</gene>
<accession>R7WMF5</accession>
<evidence type="ECO:0000313" key="2">
    <source>
        <dbReference type="Proteomes" id="UP000013525"/>
    </source>
</evidence>